<accession>A0A0V1AK15</accession>
<dbReference type="Proteomes" id="UP000054776">
    <property type="component" value="Unassembled WGS sequence"/>
</dbReference>
<name>A0A0V1AK15_TRISP</name>
<reference evidence="1 2" key="1">
    <citation type="submission" date="2015-01" db="EMBL/GenBank/DDBJ databases">
        <title>Evolution of Trichinella species and genotypes.</title>
        <authorList>
            <person name="Korhonen P.K."/>
            <person name="Edoardo P."/>
            <person name="Giuseppe L.R."/>
            <person name="Gasser R.B."/>
        </authorList>
    </citation>
    <scope>NUCLEOTIDE SEQUENCE [LARGE SCALE GENOMIC DNA]</scope>
    <source>
        <strain evidence="1">ISS3</strain>
    </source>
</reference>
<comment type="caution">
    <text evidence="1">The sequence shown here is derived from an EMBL/GenBank/DDBJ whole genome shotgun (WGS) entry which is preliminary data.</text>
</comment>
<keyword evidence="2" id="KW-1185">Reference proteome</keyword>
<evidence type="ECO:0000313" key="1">
    <source>
        <dbReference type="EMBL" id="KRY25147.1"/>
    </source>
</evidence>
<dbReference type="EMBL" id="JYDH01001145">
    <property type="protein sequence ID" value="KRY25147.1"/>
    <property type="molecule type" value="Genomic_DNA"/>
</dbReference>
<evidence type="ECO:0000313" key="2">
    <source>
        <dbReference type="Proteomes" id="UP000054776"/>
    </source>
</evidence>
<gene>
    <name evidence="1" type="ORF">T01_12424</name>
</gene>
<sequence>MGKKTILTARLQVNNGIPLHNTMVYKVLQHRNNAMRIRALIPRFRSV</sequence>
<dbReference type="OrthoDB" id="10479714at2759"/>
<proteinExistence type="predicted"/>
<organism evidence="1 2">
    <name type="scientific">Trichinella spiralis</name>
    <name type="common">Trichina worm</name>
    <dbReference type="NCBI Taxonomy" id="6334"/>
    <lineage>
        <taxon>Eukaryota</taxon>
        <taxon>Metazoa</taxon>
        <taxon>Ecdysozoa</taxon>
        <taxon>Nematoda</taxon>
        <taxon>Enoplea</taxon>
        <taxon>Dorylaimia</taxon>
        <taxon>Trichinellida</taxon>
        <taxon>Trichinellidae</taxon>
        <taxon>Trichinella</taxon>
    </lineage>
</organism>
<dbReference type="AlphaFoldDB" id="A0A0V1AK15"/>
<protein>
    <submittedName>
        <fullName evidence="1">Uncharacterized protein</fullName>
    </submittedName>
</protein>
<dbReference type="InParanoid" id="A0A0V1AK15"/>